<dbReference type="Proteomes" id="UP000008207">
    <property type="component" value="Chromosome"/>
</dbReference>
<dbReference type="RefSeq" id="WP_015930347.1">
    <property type="nucleotide sequence ID" value="NC_011894.1"/>
</dbReference>
<dbReference type="Pfam" id="PF13432">
    <property type="entry name" value="TPR_16"/>
    <property type="match status" value="1"/>
</dbReference>
<dbReference type="PANTHER" id="PTHR12558">
    <property type="entry name" value="CELL DIVISION CYCLE 16,23,27"/>
    <property type="match status" value="1"/>
</dbReference>
<proteinExistence type="predicted"/>
<protein>
    <submittedName>
        <fullName evidence="4">Tetratricopeptide TPR_2 repeat protein</fullName>
    </submittedName>
</protein>
<feature type="repeat" description="TPR" evidence="3">
    <location>
        <begin position="126"/>
        <end position="159"/>
    </location>
</feature>
<dbReference type="KEGG" id="mno:Mnod_3786"/>
<reference evidence="4 5" key="1">
    <citation type="submission" date="2009-01" db="EMBL/GenBank/DDBJ databases">
        <title>Complete sequence of chromosome of Methylobacterium nodulans ORS 2060.</title>
        <authorList>
            <consortium name="US DOE Joint Genome Institute"/>
            <person name="Lucas S."/>
            <person name="Copeland A."/>
            <person name="Lapidus A."/>
            <person name="Glavina del Rio T."/>
            <person name="Dalin E."/>
            <person name="Tice H."/>
            <person name="Bruce D."/>
            <person name="Goodwin L."/>
            <person name="Pitluck S."/>
            <person name="Sims D."/>
            <person name="Brettin T."/>
            <person name="Detter J.C."/>
            <person name="Han C."/>
            <person name="Larimer F."/>
            <person name="Land M."/>
            <person name="Hauser L."/>
            <person name="Kyrpides N."/>
            <person name="Ivanova N."/>
            <person name="Marx C.J."/>
            <person name="Richardson P."/>
        </authorList>
    </citation>
    <scope>NUCLEOTIDE SEQUENCE [LARGE SCALE GENOMIC DNA]</scope>
    <source>
        <strain evidence="5">LMG 21967 / CNCM I-2342 / ORS 2060</strain>
    </source>
</reference>
<dbReference type="AlphaFoldDB" id="B8IRF1"/>
<keyword evidence="1" id="KW-0677">Repeat</keyword>
<keyword evidence="5" id="KW-1185">Reference proteome</keyword>
<dbReference type="PANTHER" id="PTHR12558:SF51">
    <property type="entry name" value="TPR-LIKE PROTEIN"/>
    <property type="match status" value="1"/>
</dbReference>
<dbReference type="InterPro" id="IPR013105">
    <property type="entry name" value="TPR_2"/>
</dbReference>
<keyword evidence="2 3" id="KW-0802">TPR repeat</keyword>
<dbReference type="SMART" id="SM00028">
    <property type="entry name" value="TPR"/>
    <property type="match status" value="3"/>
</dbReference>
<organism evidence="4 5">
    <name type="scientific">Methylobacterium nodulans (strain LMG 21967 / CNCM I-2342 / ORS 2060)</name>
    <dbReference type="NCBI Taxonomy" id="460265"/>
    <lineage>
        <taxon>Bacteria</taxon>
        <taxon>Pseudomonadati</taxon>
        <taxon>Pseudomonadota</taxon>
        <taxon>Alphaproteobacteria</taxon>
        <taxon>Hyphomicrobiales</taxon>
        <taxon>Methylobacteriaceae</taxon>
        <taxon>Methylobacterium</taxon>
    </lineage>
</organism>
<evidence type="ECO:0000256" key="3">
    <source>
        <dbReference type="PROSITE-ProRule" id="PRU00339"/>
    </source>
</evidence>
<dbReference type="InterPro" id="IPR011990">
    <property type="entry name" value="TPR-like_helical_dom_sf"/>
</dbReference>
<accession>B8IRF1</accession>
<dbReference type="GO" id="GO:0051301">
    <property type="term" value="P:cell division"/>
    <property type="evidence" value="ECO:0007669"/>
    <property type="project" value="TreeGrafter"/>
</dbReference>
<evidence type="ECO:0000256" key="1">
    <source>
        <dbReference type="ARBA" id="ARBA00022737"/>
    </source>
</evidence>
<dbReference type="SUPFAM" id="SSF48452">
    <property type="entry name" value="TPR-like"/>
    <property type="match status" value="1"/>
</dbReference>
<sequence>MHIEPVPATIEGAGVRRLWGLSAAAVVLLLGAGCQSLDLIGVGPPAPATGFEDMFVNTNEPAIVGRKQLERGNYGLAERYFRQAVEANPSDLDSWIGLAASYDNLKRFDLADRAYEQALRLGGRLARLLNNRGYSFMVRGDFARARTAFNEALALEPNNEVILNNMKLLAAAEAKFRSGRA</sequence>
<dbReference type="Gene3D" id="1.25.40.10">
    <property type="entry name" value="Tetratricopeptide repeat domain"/>
    <property type="match status" value="1"/>
</dbReference>
<gene>
    <name evidence="4" type="ordered locus">Mnod_3786</name>
</gene>
<dbReference type="Pfam" id="PF07719">
    <property type="entry name" value="TPR_2"/>
    <property type="match status" value="1"/>
</dbReference>
<name>B8IRF1_METNO</name>
<dbReference type="InterPro" id="IPR019734">
    <property type="entry name" value="TPR_rpt"/>
</dbReference>
<dbReference type="HOGENOM" id="CLU_128148_0_0_5"/>
<feature type="repeat" description="TPR" evidence="3">
    <location>
        <begin position="58"/>
        <end position="91"/>
    </location>
</feature>
<evidence type="ECO:0000313" key="5">
    <source>
        <dbReference type="Proteomes" id="UP000008207"/>
    </source>
</evidence>
<evidence type="ECO:0000256" key="2">
    <source>
        <dbReference type="ARBA" id="ARBA00022803"/>
    </source>
</evidence>
<dbReference type="STRING" id="460265.Mnod_3786"/>
<dbReference type="EMBL" id="CP001349">
    <property type="protein sequence ID" value="ACL58691.1"/>
    <property type="molecule type" value="Genomic_DNA"/>
</dbReference>
<evidence type="ECO:0000313" key="4">
    <source>
        <dbReference type="EMBL" id="ACL58691.1"/>
    </source>
</evidence>
<dbReference type="eggNOG" id="COG3063">
    <property type="taxonomic scope" value="Bacteria"/>
</dbReference>
<dbReference type="PROSITE" id="PS50005">
    <property type="entry name" value="TPR"/>
    <property type="match status" value="2"/>
</dbReference>